<reference evidence="1 2" key="1">
    <citation type="journal article" date="2014" name="Antonie Van Leeuwenhoek">
        <title>Hyphomonas beringensis sp. nov. and Hyphomonas chukchiensis sp. nov., isolated from surface seawater of the Bering Sea and Chukchi Sea.</title>
        <authorList>
            <person name="Li C."/>
            <person name="Lai Q."/>
            <person name="Li G."/>
            <person name="Dong C."/>
            <person name="Wang J."/>
            <person name="Liao Y."/>
            <person name="Shao Z."/>
        </authorList>
    </citation>
    <scope>NUCLEOTIDE SEQUENCE [LARGE SCALE GENOMIC DNA]</scope>
    <source>
        <strain evidence="1 2">PS728</strain>
    </source>
</reference>
<evidence type="ECO:0000313" key="2">
    <source>
        <dbReference type="Proteomes" id="UP000027100"/>
    </source>
</evidence>
<comment type="caution">
    <text evidence="1">The sequence shown here is derived from an EMBL/GenBank/DDBJ whole genome shotgun (WGS) entry which is preliminary data.</text>
</comment>
<dbReference type="AlphaFoldDB" id="A0A062VGJ0"/>
<dbReference type="Proteomes" id="UP000027100">
    <property type="component" value="Unassembled WGS sequence"/>
</dbReference>
<sequence length="63" mass="6945">MDMKRTERKTAARLQNDEAETLARLAAGLSRLDVGSAPGGGESDLAHALRMRRRLRRPLSSAR</sequence>
<accession>A0A062VGJ0</accession>
<name>A0A062VGJ0_9PROT</name>
<dbReference type="RefSeq" id="WP_035597187.1">
    <property type="nucleotide sequence ID" value="NZ_ARYM01000009.1"/>
</dbReference>
<dbReference type="PATRIC" id="fig|1280954.3.peg.1751"/>
<proteinExistence type="predicted"/>
<protein>
    <submittedName>
        <fullName evidence="1">Uncharacterized protein</fullName>
    </submittedName>
</protein>
<organism evidence="1 2">
    <name type="scientific">Hyphomonas polymorpha PS728</name>
    <dbReference type="NCBI Taxonomy" id="1280954"/>
    <lineage>
        <taxon>Bacteria</taxon>
        <taxon>Pseudomonadati</taxon>
        <taxon>Pseudomonadota</taxon>
        <taxon>Alphaproteobacteria</taxon>
        <taxon>Hyphomonadales</taxon>
        <taxon>Hyphomonadaceae</taxon>
        <taxon>Hyphomonas</taxon>
    </lineage>
</organism>
<dbReference type="EMBL" id="ARYM01000009">
    <property type="protein sequence ID" value="KCZ98609.1"/>
    <property type="molecule type" value="Genomic_DNA"/>
</dbReference>
<keyword evidence="2" id="KW-1185">Reference proteome</keyword>
<evidence type="ECO:0000313" key="1">
    <source>
        <dbReference type="EMBL" id="KCZ98609.1"/>
    </source>
</evidence>
<gene>
    <name evidence="1" type="ORF">HPO_08643</name>
</gene>